<sequence>MLRQWPGTPVSEVPVKMLEFFAKICFAAVALLIVMSPGWDDCMYNFLACLYRPSHFVLCVPVSICLSAWAGRV</sequence>
<accession>A0A0A9AFS9</accession>
<dbReference type="AlphaFoldDB" id="A0A0A9AFS9"/>
<protein>
    <submittedName>
        <fullName evidence="2">Uncharacterized protein</fullName>
    </submittedName>
</protein>
<dbReference type="EMBL" id="GBRH01250110">
    <property type="protein sequence ID" value="JAD47785.1"/>
    <property type="molecule type" value="Transcribed_RNA"/>
</dbReference>
<evidence type="ECO:0000313" key="2">
    <source>
        <dbReference type="EMBL" id="JAD47785.1"/>
    </source>
</evidence>
<organism evidence="2">
    <name type="scientific">Arundo donax</name>
    <name type="common">Giant reed</name>
    <name type="synonym">Donax arundinaceus</name>
    <dbReference type="NCBI Taxonomy" id="35708"/>
    <lineage>
        <taxon>Eukaryota</taxon>
        <taxon>Viridiplantae</taxon>
        <taxon>Streptophyta</taxon>
        <taxon>Embryophyta</taxon>
        <taxon>Tracheophyta</taxon>
        <taxon>Spermatophyta</taxon>
        <taxon>Magnoliopsida</taxon>
        <taxon>Liliopsida</taxon>
        <taxon>Poales</taxon>
        <taxon>Poaceae</taxon>
        <taxon>PACMAD clade</taxon>
        <taxon>Arundinoideae</taxon>
        <taxon>Arundineae</taxon>
        <taxon>Arundo</taxon>
    </lineage>
</organism>
<reference evidence="2" key="1">
    <citation type="submission" date="2014-09" db="EMBL/GenBank/DDBJ databases">
        <authorList>
            <person name="Magalhaes I.L.F."/>
            <person name="Oliveira U."/>
            <person name="Santos F.R."/>
            <person name="Vidigal T.H.D.A."/>
            <person name="Brescovit A.D."/>
            <person name="Santos A.J."/>
        </authorList>
    </citation>
    <scope>NUCLEOTIDE SEQUENCE</scope>
    <source>
        <tissue evidence="2">Shoot tissue taken approximately 20 cm above the soil surface</tissue>
    </source>
</reference>
<evidence type="ECO:0000256" key="1">
    <source>
        <dbReference type="SAM" id="Phobius"/>
    </source>
</evidence>
<feature type="transmembrane region" description="Helical" evidence="1">
    <location>
        <begin position="20"/>
        <end position="38"/>
    </location>
</feature>
<proteinExistence type="predicted"/>
<feature type="transmembrane region" description="Helical" evidence="1">
    <location>
        <begin position="50"/>
        <end position="70"/>
    </location>
</feature>
<keyword evidence="1" id="KW-1133">Transmembrane helix</keyword>
<name>A0A0A9AFS9_ARUDO</name>
<keyword evidence="1" id="KW-0812">Transmembrane</keyword>
<reference evidence="2" key="2">
    <citation type="journal article" date="2015" name="Data Brief">
        <title>Shoot transcriptome of the giant reed, Arundo donax.</title>
        <authorList>
            <person name="Barrero R.A."/>
            <person name="Guerrero F.D."/>
            <person name="Moolhuijzen P."/>
            <person name="Goolsby J.A."/>
            <person name="Tidwell J."/>
            <person name="Bellgard S.E."/>
            <person name="Bellgard M.I."/>
        </authorList>
    </citation>
    <scope>NUCLEOTIDE SEQUENCE</scope>
    <source>
        <tissue evidence="2">Shoot tissue taken approximately 20 cm above the soil surface</tissue>
    </source>
</reference>
<keyword evidence="1" id="KW-0472">Membrane</keyword>